<evidence type="ECO:0000256" key="2">
    <source>
        <dbReference type="ARBA" id="ARBA00009178"/>
    </source>
</evidence>
<dbReference type="Pfam" id="PF05498">
    <property type="entry name" value="RALF"/>
    <property type="match status" value="1"/>
</dbReference>
<proteinExistence type="inferred from homology"/>
<protein>
    <submittedName>
        <fullName evidence="8">Uncharacterized protein</fullName>
    </submittedName>
</protein>
<feature type="compositionally biased region" description="Polar residues" evidence="7">
    <location>
        <begin position="37"/>
        <end position="56"/>
    </location>
</feature>
<dbReference type="PANTHER" id="PTHR33136:SF13">
    <property type="entry name" value="OS10G0328900 PROTEIN"/>
    <property type="match status" value="1"/>
</dbReference>
<keyword evidence="6" id="KW-1015">Disulfide bond</keyword>
<gene>
    <name evidence="8" type="ORF">ACH5RR_030282</name>
</gene>
<evidence type="ECO:0000256" key="4">
    <source>
        <dbReference type="ARBA" id="ARBA00022702"/>
    </source>
</evidence>
<dbReference type="PANTHER" id="PTHR33136">
    <property type="entry name" value="RAPID ALKALINIZATION FACTOR-LIKE"/>
    <property type="match status" value="1"/>
</dbReference>
<evidence type="ECO:0000256" key="1">
    <source>
        <dbReference type="ARBA" id="ARBA00004613"/>
    </source>
</evidence>
<sequence>MLFITANDNTIILPTISARILANDYGNSGGKRIGIHSSPSCSAPSATGQSSPNSGIVTPKNVPCSRTGASYHNCITRVQANPYSRGCSSITRCRSP</sequence>
<keyword evidence="4" id="KW-0372">Hormone</keyword>
<comment type="subcellular location">
    <subcellularLocation>
        <location evidence="1">Secreted</location>
    </subcellularLocation>
</comment>
<keyword evidence="3" id="KW-0964">Secreted</keyword>
<dbReference type="AlphaFoldDB" id="A0ABD2YWC6"/>
<evidence type="ECO:0000256" key="7">
    <source>
        <dbReference type="SAM" id="MobiDB-lite"/>
    </source>
</evidence>
<evidence type="ECO:0000256" key="6">
    <source>
        <dbReference type="ARBA" id="ARBA00023157"/>
    </source>
</evidence>
<dbReference type="InterPro" id="IPR008801">
    <property type="entry name" value="RALF"/>
</dbReference>
<evidence type="ECO:0000313" key="8">
    <source>
        <dbReference type="EMBL" id="KAL3510881.1"/>
    </source>
</evidence>
<comment type="caution">
    <text evidence="8">The sequence shown here is derived from an EMBL/GenBank/DDBJ whole genome shotgun (WGS) entry which is preliminary data.</text>
</comment>
<name>A0ABD2YWC6_9GENT</name>
<keyword evidence="5" id="KW-0732">Signal</keyword>
<dbReference type="Proteomes" id="UP001630127">
    <property type="component" value="Unassembled WGS sequence"/>
</dbReference>
<accession>A0ABD2YWC6</accession>
<dbReference type="EMBL" id="JBJUIK010000012">
    <property type="protein sequence ID" value="KAL3510881.1"/>
    <property type="molecule type" value="Genomic_DNA"/>
</dbReference>
<feature type="region of interest" description="Disordered" evidence="7">
    <location>
        <begin position="36"/>
        <end position="59"/>
    </location>
</feature>
<evidence type="ECO:0000256" key="3">
    <source>
        <dbReference type="ARBA" id="ARBA00022525"/>
    </source>
</evidence>
<comment type="similarity">
    <text evidence="2">Belongs to the plant rapid alkalinization factor (RALF) family.</text>
</comment>
<dbReference type="GO" id="GO:0005576">
    <property type="term" value="C:extracellular region"/>
    <property type="evidence" value="ECO:0007669"/>
    <property type="project" value="UniProtKB-SubCell"/>
</dbReference>
<keyword evidence="9" id="KW-1185">Reference proteome</keyword>
<organism evidence="8 9">
    <name type="scientific">Cinchona calisaya</name>
    <dbReference type="NCBI Taxonomy" id="153742"/>
    <lineage>
        <taxon>Eukaryota</taxon>
        <taxon>Viridiplantae</taxon>
        <taxon>Streptophyta</taxon>
        <taxon>Embryophyta</taxon>
        <taxon>Tracheophyta</taxon>
        <taxon>Spermatophyta</taxon>
        <taxon>Magnoliopsida</taxon>
        <taxon>eudicotyledons</taxon>
        <taxon>Gunneridae</taxon>
        <taxon>Pentapetalae</taxon>
        <taxon>asterids</taxon>
        <taxon>lamiids</taxon>
        <taxon>Gentianales</taxon>
        <taxon>Rubiaceae</taxon>
        <taxon>Cinchonoideae</taxon>
        <taxon>Cinchoneae</taxon>
        <taxon>Cinchona</taxon>
    </lineage>
</organism>
<reference evidence="8 9" key="1">
    <citation type="submission" date="2024-11" db="EMBL/GenBank/DDBJ databases">
        <title>A near-complete genome assembly of Cinchona calisaya.</title>
        <authorList>
            <person name="Lian D.C."/>
            <person name="Zhao X.W."/>
            <person name="Wei L."/>
        </authorList>
    </citation>
    <scope>NUCLEOTIDE SEQUENCE [LARGE SCALE GENOMIC DNA]</scope>
    <source>
        <tissue evidence="8">Nenye</tissue>
    </source>
</reference>
<evidence type="ECO:0000256" key="5">
    <source>
        <dbReference type="ARBA" id="ARBA00022729"/>
    </source>
</evidence>
<dbReference type="GO" id="GO:0005179">
    <property type="term" value="F:hormone activity"/>
    <property type="evidence" value="ECO:0007669"/>
    <property type="project" value="UniProtKB-KW"/>
</dbReference>
<evidence type="ECO:0000313" key="9">
    <source>
        <dbReference type="Proteomes" id="UP001630127"/>
    </source>
</evidence>